<protein>
    <recommendedName>
        <fullName evidence="4">RNA polymerase sigma-70 ECF-like HTH domain-containing protein</fullName>
    </recommendedName>
</protein>
<evidence type="ECO:0000256" key="2">
    <source>
        <dbReference type="ARBA" id="ARBA00023082"/>
    </source>
</evidence>
<dbReference type="NCBIfam" id="TIGR02937">
    <property type="entry name" value="sigma70-ECF"/>
    <property type="match status" value="1"/>
</dbReference>
<evidence type="ECO:0000256" key="1">
    <source>
        <dbReference type="ARBA" id="ARBA00023015"/>
    </source>
</evidence>
<dbReference type="InterPro" id="IPR053812">
    <property type="entry name" value="HTH_Sigma70_ECF-like"/>
</dbReference>
<dbReference type="InterPro" id="IPR011517">
    <property type="entry name" value="RNA_pol_sigma70_ECF-like"/>
</dbReference>
<dbReference type="GO" id="GO:0016987">
    <property type="term" value="F:sigma factor activity"/>
    <property type="evidence" value="ECO:0007669"/>
    <property type="project" value="UniProtKB-KW"/>
</dbReference>
<dbReference type="InterPro" id="IPR036388">
    <property type="entry name" value="WH-like_DNA-bd_sf"/>
</dbReference>
<dbReference type="PANTHER" id="PTHR43133:SF39">
    <property type="entry name" value="SIMILAR TO RNA POLYMERASE SIGMA-E FACTOR"/>
    <property type="match status" value="1"/>
</dbReference>
<dbReference type="AlphaFoldDB" id="A0A259TWT5"/>
<sequence>MSRPPGPPLTEALRRAQSGDEVAMDSLLPFVYDELQSLAAQQLRQERSAHTLNATALVHEAYLKLINQRDASWQNRAHFFGIASIAMRRVLIQYAERRGAAKRGGGVAAVTLIEDGIAREAPTEHLLALDEALTRLGVFAERAARVVEMRFFGGLSQDEIAEALGVSVPTVQRDWKTARAWLARELSDDVFTPEAS</sequence>
<dbReference type="OrthoDB" id="128473at2"/>
<keyword evidence="3" id="KW-0804">Transcription</keyword>
<dbReference type="SUPFAM" id="SSF88659">
    <property type="entry name" value="Sigma3 and sigma4 domains of RNA polymerase sigma factors"/>
    <property type="match status" value="1"/>
</dbReference>
<comment type="caution">
    <text evidence="5">The sequence shown here is derived from an EMBL/GenBank/DDBJ whole genome shotgun (WGS) entry which is preliminary data.</text>
</comment>
<reference evidence="5 6" key="1">
    <citation type="submission" date="2016-11" db="EMBL/GenBank/DDBJ databases">
        <title>Study of marine rhodopsin-containing bacteria.</title>
        <authorList>
            <person name="Yoshizawa S."/>
            <person name="Kumagai Y."/>
            <person name="Kogure K."/>
        </authorList>
    </citation>
    <scope>NUCLEOTIDE SEQUENCE [LARGE SCALE GENOMIC DNA]</scope>
    <source>
        <strain evidence="5 6">SG-29</strain>
    </source>
</reference>
<name>A0A259TWT5_9BACT</name>
<proteinExistence type="predicted"/>
<evidence type="ECO:0000259" key="4">
    <source>
        <dbReference type="Pfam" id="PF07638"/>
    </source>
</evidence>
<evidence type="ECO:0000256" key="3">
    <source>
        <dbReference type="ARBA" id="ARBA00023163"/>
    </source>
</evidence>
<keyword evidence="2" id="KW-0731">Sigma factor</keyword>
<evidence type="ECO:0000313" key="6">
    <source>
        <dbReference type="Proteomes" id="UP000216446"/>
    </source>
</evidence>
<dbReference type="NCBIfam" id="TIGR02999">
    <property type="entry name" value="Sig-70_X6"/>
    <property type="match status" value="1"/>
</dbReference>
<evidence type="ECO:0000313" key="5">
    <source>
        <dbReference type="EMBL" id="OZC02213.1"/>
    </source>
</evidence>
<accession>A0A259TWT5</accession>
<dbReference type="RefSeq" id="WP_094546230.1">
    <property type="nucleotide sequence ID" value="NZ_MQWB01000001.1"/>
</dbReference>
<dbReference type="InterPro" id="IPR013324">
    <property type="entry name" value="RNA_pol_sigma_r3/r4-like"/>
</dbReference>
<dbReference type="Gene3D" id="1.10.10.10">
    <property type="entry name" value="Winged helix-like DNA-binding domain superfamily/Winged helix DNA-binding domain"/>
    <property type="match status" value="1"/>
</dbReference>
<dbReference type="InParanoid" id="A0A259TWT5"/>
<dbReference type="InterPro" id="IPR014284">
    <property type="entry name" value="RNA_pol_sigma-70_dom"/>
</dbReference>
<keyword evidence="1" id="KW-0805">Transcription regulation</keyword>
<dbReference type="GO" id="GO:0006352">
    <property type="term" value="P:DNA-templated transcription initiation"/>
    <property type="evidence" value="ECO:0007669"/>
    <property type="project" value="InterPro"/>
</dbReference>
<dbReference type="PANTHER" id="PTHR43133">
    <property type="entry name" value="RNA POLYMERASE ECF-TYPE SIGMA FACTO"/>
    <property type="match status" value="1"/>
</dbReference>
<dbReference type="InterPro" id="IPR039425">
    <property type="entry name" value="RNA_pol_sigma-70-like"/>
</dbReference>
<keyword evidence="6" id="KW-1185">Reference proteome</keyword>
<organism evidence="5 6">
    <name type="scientific">Rubricoccus marinus</name>
    <dbReference type="NCBI Taxonomy" id="716817"/>
    <lineage>
        <taxon>Bacteria</taxon>
        <taxon>Pseudomonadati</taxon>
        <taxon>Rhodothermota</taxon>
        <taxon>Rhodothermia</taxon>
        <taxon>Rhodothermales</taxon>
        <taxon>Rubricoccaceae</taxon>
        <taxon>Rubricoccus</taxon>
    </lineage>
</organism>
<dbReference type="Pfam" id="PF07638">
    <property type="entry name" value="Sigma70_ECF"/>
    <property type="match status" value="1"/>
</dbReference>
<dbReference type="Proteomes" id="UP000216446">
    <property type="component" value="Unassembled WGS sequence"/>
</dbReference>
<feature type="domain" description="RNA polymerase sigma-70 ECF-like HTH" evidence="4">
    <location>
        <begin position="10"/>
        <end position="188"/>
    </location>
</feature>
<dbReference type="EMBL" id="MQWB01000001">
    <property type="protein sequence ID" value="OZC02213.1"/>
    <property type="molecule type" value="Genomic_DNA"/>
</dbReference>
<gene>
    <name evidence="5" type="ORF">BSZ36_03950</name>
</gene>